<reference evidence="3" key="2">
    <citation type="submission" date="2020-09" db="EMBL/GenBank/DDBJ databases">
        <authorList>
            <person name="Sun Q."/>
            <person name="Kim S."/>
        </authorList>
    </citation>
    <scope>NUCLEOTIDE SEQUENCE</scope>
    <source>
        <strain evidence="3">KCTC 42650</strain>
    </source>
</reference>
<evidence type="ECO:0000313" key="3">
    <source>
        <dbReference type="EMBL" id="GHF51540.1"/>
    </source>
</evidence>
<organism evidence="3 4">
    <name type="scientific">Seohaeicola zhoushanensis</name>
    <dbReference type="NCBI Taxonomy" id="1569283"/>
    <lineage>
        <taxon>Bacteria</taxon>
        <taxon>Pseudomonadati</taxon>
        <taxon>Pseudomonadota</taxon>
        <taxon>Alphaproteobacteria</taxon>
        <taxon>Rhodobacterales</taxon>
        <taxon>Roseobacteraceae</taxon>
        <taxon>Seohaeicola</taxon>
    </lineage>
</organism>
<dbReference type="GO" id="GO:0003796">
    <property type="term" value="F:lysozyme activity"/>
    <property type="evidence" value="ECO:0007669"/>
    <property type="project" value="InterPro"/>
</dbReference>
<dbReference type="PRINTS" id="PR00313">
    <property type="entry name" value="CABNDNGRPT"/>
</dbReference>
<evidence type="ECO:0000256" key="2">
    <source>
        <dbReference type="ARBA" id="ARBA00022638"/>
    </source>
</evidence>
<dbReference type="InterPro" id="IPR023347">
    <property type="entry name" value="Lysozyme_dom_sf"/>
</dbReference>
<accession>A0A8J3GXW0</accession>
<dbReference type="Gene3D" id="2.150.10.10">
    <property type="entry name" value="Serralysin-like metalloprotease, C-terminal"/>
    <property type="match status" value="1"/>
</dbReference>
<dbReference type="GO" id="GO:0042742">
    <property type="term" value="P:defense response to bacterium"/>
    <property type="evidence" value="ECO:0007669"/>
    <property type="project" value="UniProtKB-KW"/>
</dbReference>
<name>A0A8J3GXW0_9RHOB</name>
<dbReference type="GO" id="GO:0005509">
    <property type="term" value="F:calcium ion binding"/>
    <property type="evidence" value="ECO:0007669"/>
    <property type="project" value="InterPro"/>
</dbReference>
<sequence length="535" mass="57395">MLDYTLLTPDAYRMAVVDLIARLEGFIGRARDIGDGVASIGYGYTFSRSDNVAIWQAAGIALTLDEWAVLGRIDAAADNATRTAIALNDFTHVLSLSEAKALLGETFGRYEGPADQLGMPGSMERAALVSVTYNRGAGAVTSKMGAFMEAVLAGNHAEAWYQIRYEAQTSLAQFQNGIAKRRYIEAETFGLHGGGGPDFGDALQAGRTYAAHRDHILAYEAAWNPESYAGQGLQDIHAEMRPAIEVVSARFAKFVDFASEELLVASSAQQDLFGDGTAQDGAATDADILIGSNRANLLSGGAGRDLLVGRGGADRLDGGAGADVMIGGAGRDTFAFDDPGDRILEFRDGGWDKVIVESAGAVRVRHVEVLAVESPLPGQLTVFSNEFERIRLSKGDEHLRLVVNRLPESREDLVIRTGAGADVVKLVGRIDWTQWAFDQGQTKSIVFADISAKDRIDLSALEITALIEGVQTTGDHEGLFLIAPGAELHFSYEHPDFAYFQNTSPDWWVADIGGGDLQPWGPVLAGALTAEHFLL</sequence>
<evidence type="ECO:0000313" key="4">
    <source>
        <dbReference type="Proteomes" id="UP000626220"/>
    </source>
</evidence>
<keyword evidence="1" id="KW-0929">Antimicrobial</keyword>
<dbReference type="InterPro" id="IPR018511">
    <property type="entry name" value="Hemolysin-typ_Ca-bd_CS"/>
</dbReference>
<dbReference type="EMBL" id="BNCJ01000005">
    <property type="protein sequence ID" value="GHF51540.1"/>
    <property type="molecule type" value="Genomic_DNA"/>
</dbReference>
<reference evidence="3" key="1">
    <citation type="journal article" date="2014" name="Int. J. Syst. Evol. Microbiol.">
        <title>Complete genome sequence of Corynebacterium casei LMG S-19264T (=DSM 44701T), isolated from a smear-ripened cheese.</title>
        <authorList>
            <consortium name="US DOE Joint Genome Institute (JGI-PGF)"/>
            <person name="Walter F."/>
            <person name="Albersmeier A."/>
            <person name="Kalinowski J."/>
            <person name="Ruckert C."/>
        </authorList>
    </citation>
    <scope>NUCLEOTIDE SEQUENCE</scope>
    <source>
        <strain evidence="3">KCTC 42650</strain>
    </source>
</reference>
<dbReference type="GO" id="GO:0031640">
    <property type="term" value="P:killing of cells of another organism"/>
    <property type="evidence" value="ECO:0007669"/>
    <property type="project" value="UniProtKB-KW"/>
</dbReference>
<gene>
    <name evidence="3" type="ORF">GCM10017056_24110</name>
</gene>
<proteinExistence type="predicted"/>
<dbReference type="SUPFAM" id="SSF53955">
    <property type="entry name" value="Lysozyme-like"/>
    <property type="match status" value="1"/>
</dbReference>
<dbReference type="AlphaFoldDB" id="A0A8J3GXW0"/>
<keyword evidence="2" id="KW-0081">Bacteriolytic enzyme</keyword>
<evidence type="ECO:0000256" key="1">
    <source>
        <dbReference type="ARBA" id="ARBA00022529"/>
    </source>
</evidence>
<dbReference type="SUPFAM" id="SSF51120">
    <property type="entry name" value="beta-Roll"/>
    <property type="match status" value="1"/>
</dbReference>
<protein>
    <recommendedName>
        <fullName evidence="5">Calcium-binding protein</fullName>
    </recommendedName>
</protein>
<evidence type="ECO:0008006" key="5">
    <source>
        <dbReference type="Google" id="ProtNLM"/>
    </source>
</evidence>
<dbReference type="RefSeq" id="WP_308434590.1">
    <property type="nucleotide sequence ID" value="NZ_BNCJ01000005.1"/>
</dbReference>
<keyword evidence="4" id="KW-1185">Reference proteome</keyword>
<comment type="caution">
    <text evidence="3">The sequence shown here is derived from an EMBL/GenBank/DDBJ whole genome shotgun (WGS) entry which is preliminary data.</text>
</comment>
<dbReference type="Pfam" id="PF00353">
    <property type="entry name" value="HemolysinCabind"/>
    <property type="match status" value="1"/>
</dbReference>
<dbReference type="InterPro" id="IPR011049">
    <property type="entry name" value="Serralysin-like_metalloprot_C"/>
</dbReference>
<dbReference type="InterPro" id="IPR023346">
    <property type="entry name" value="Lysozyme-like_dom_sf"/>
</dbReference>
<dbReference type="Gene3D" id="1.10.530.40">
    <property type="match status" value="1"/>
</dbReference>
<dbReference type="InterPro" id="IPR001343">
    <property type="entry name" value="Hemolysn_Ca-bd"/>
</dbReference>
<dbReference type="PROSITE" id="PS00330">
    <property type="entry name" value="HEMOLYSIN_CALCIUM"/>
    <property type="match status" value="1"/>
</dbReference>
<dbReference type="Proteomes" id="UP000626220">
    <property type="component" value="Unassembled WGS sequence"/>
</dbReference>